<evidence type="ECO:0000313" key="4">
    <source>
        <dbReference type="Proteomes" id="UP000078387"/>
    </source>
</evidence>
<keyword evidence="1" id="KW-0472">Membrane</keyword>
<feature type="transmembrane region" description="Helical" evidence="1">
    <location>
        <begin position="197"/>
        <end position="215"/>
    </location>
</feature>
<organism evidence="3 4">
    <name type="scientific">Entamoeba histolytica</name>
    <dbReference type="NCBI Taxonomy" id="5759"/>
    <lineage>
        <taxon>Eukaryota</taxon>
        <taxon>Amoebozoa</taxon>
        <taxon>Evosea</taxon>
        <taxon>Archamoebae</taxon>
        <taxon>Mastigamoebida</taxon>
        <taxon>Entamoebidae</taxon>
        <taxon>Entamoeba</taxon>
    </lineage>
</organism>
<dbReference type="VEuPathDB" id="AmoebaDB:EHI_000250"/>
<keyword evidence="2" id="KW-0732">Signal</keyword>
<reference evidence="3 4" key="1">
    <citation type="submission" date="2016-05" db="EMBL/GenBank/DDBJ databases">
        <title>First whole genome sequencing of Entamoeba histolytica HM1:IMSS-clone-6.</title>
        <authorList>
            <person name="Mukherjee Avik.K."/>
            <person name="Izumyama S."/>
            <person name="Nakada-Tsukui K."/>
            <person name="Nozaki T."/>
        </authorList>
    </citation>
    <scope>NUCLEOTIDE SEQUENCE [LARGE SCALE GENOMIC DNA]</scope>
    <source>
        <strain evidence="3 4">HM1:IMSS clone 6</strain>
    </source>
</reference>
<feature type="chain" id="PRO_5023877939" evidence="2">
    <location>
        <begin position="19"/>
        <end position="216"/>
    </location>
</feature>
<dbReference type="VEuPathDB" id="AmoebaDB:KM1_259130"/>
<protein>
    <submittedName>
        <fullName evidence="3">Uncharacterized protein</fullName>
    </submittedName>
</protein>
<comment type="caution">
    <text evidence="3">The sequence shown here is derived from an EMBL/GenBank/DDBJ whole genome shotgun (WGS) entry which is preliminary data.</text>
</comment>
<dbReference type="VEuPathDB" id="AmoebaDB:EHI5A_216770"/>
<gene>
    <name evidence="3" type="ORF">CL6EHI_000250</name>
</gene>
<dbReference type="EMBL" id="BDEQ01000001">
    <property type="protein sequence ID" value="GAT94167.1"/>
    <property type="molecule type" value="Genomic_DNA"/>
</dbReference>
<keyword evidence="1" id="KW-0812">Transmembrane</keyword>
<sequence length="216" mass="24621">MIFWLLILSTLGIKCSKGLYEYNRKCLPMCGDEILAGWEECDGGSGCELNCSCAFGWKRDNKGGCVPSSNGLSVGFSFVIELEKDVILKENLFRYELENEICNAYNYELKNKNTNVSMSRDVVVVKAFTKDQINNKTIEVKFKLTGNSTEIPIYVNYFNYMISSYSSFWYSQNSTYLKVINPIEPVHIFYQVDPSEFNGITSVMILFIVLSILILI</sequence>
<evidence type="ECO:0000313" key="3">
    <source>
        <dbReference type="EMBL" id="GAT94167.1"/>
    </source>
</evidence>
<proteinExistence type="predicted"/>
<keyword evidence="1" id="KW-1133">Transmembrane helix</keyword>
<accession>A0A5K1V819</accession>
<feature type="signal peptide" evidence="2">
    <location>
        <begin position="1"/>
        <end position="18"/>
    </location>
</feature>
<dbReference type="OMA" id="NYSSFWY"/>
<dbReference type="Proteomes" id="UP000078387">
    <property type="component" value="Unassembled WGS sequence"/>
</dbReference>
<evidence type="ECO:0000256" key="1">
    <source>
        <dbReference type="SAM" id="Phobius"/>
    </source>
</evidence>
<evidence type="ECO:0000256" key="2">
    <source>
        <dbReference type="SAM" id="SignalP"/>
    </source>
</evidence>
<dbReference type="VEuPathDB" id="AmoebaDB:EHI8A_208640"/>
<dbReference type="VEuPathDB" id="AmoebaDB:EHI7A_180310"/>
<dbReference type="AlphaFoldDB" id="A0A5K1V819"/>
<name>A0A5K1V819_ENTHI</name>